<sequence>MSASTSQSNSASESASTSFPNHESHSNHGNHNGQHHNNGHATKQQKLPQTGSDQQNLTLLGLLTMFLAGLGLKRRKRDEK</sequence>
<evidence type="ECO:0000259" key="7">
    <source>
        <dbReference type="PROSITE" id="PS50847"/>
    </source>
</evidence>
<dbReference type="NCBIfam" id="TIGR01167">
    <property type="entry name" value="LPXTG_anchor"/>
    <property type="match status" value="1"/>
</dbReference>
<evidence type="ECO:0000313" key="9">
    <source>
        <dbReference type="Proteomes" id="UP001056707"/>
    </source>
</evidence>
<name>A0ABY5BLI7_9LACO</name>
<evidence type="ECO:0000256" key="4">
    <source>
        <dbReference type="ARBA" id="ARBA00023088"/>
    </source>
</evidence>
<evidence type="ECO:0000256" key="1">
    <source>
        <dbReference type="ARBA" id="ARBA00022512"/>
    </source>
</evidence>
<gene>
    <name evidence="8" type="ORF">M3M35_04250</name>
</gene>
<keyword evidence="3" id="KW-0732">Signal</keyword>
<feature type="transmembrane region" description="Helical" evidence="6">
    <location>
        <begin position="55"/>
        <end position="72"/>
    </location>
</feature>
<keyword evidence="1" id="KW-0134">Cell wall</keyword>
<feature type="region of interest" description="Disordered" evidence="5">
    <location>
        <begin position="1"/>
        <end position="53"/>
    </location>
</feature>
<evidence type="ECO:0000256" key="5">
    <source>
        <dbReference type="SAM" id="MobiDB-lite"/>
    </source>
</evidence>
<feature type="compositionally biased region" description="Low complexity" evidence="5">
    <location>
        <begin position="1"/>
        <end position="18"/>
    </location>
</feature>
<evidence type="ECO:0000313" key="8">
    <source>
        <dbReference type="EMBL" id="USS84538.1"/>
    </source>
</evidence>
<dbReference type="RefSeq" id="WP_252749441.1">
    <property type="nucleotide sequence ID" value="NZ_CP097116.1"/>
</dbReference>
<evidence type="ECO:0000256" key="3">
    <source>
        <dbReference type="ARBA" id="ARBA00022729"/>
    </source>
</evidence>
<dbReference type="InterPro" id="IPR019931">
    <property type="entry name" value="LPXTG_anchor"/>
</dbReference>
<accession>A0ABY5BLI7</accession>
<proteinExistence type="predicted"/>
<dbReference type="EMBL" id="CP097116">
    <property type="protein sequence ID" value="USS84538.1"/>
    <property type="molecule type" value="Genomic_DNA"/>
</dbReference>
<dbReference type="PROSITE" id="PS50847">
    <property type="entry name" value="GRAM_POS_ANCHORING"/>
    <property type="match status" value="1"/>
</dbReference>
<evidence type="ECO:0000256" key="6">
    <source>
        <dbReference type="SAM" id="Phobius"/>
    </source>
</evidence>
<feature type="domain" description="Gram-positive cocci surface proteins LPxTG" evidence="7">
    <location>
        <begin position="47"/>
        <end position="80"/>
    </location>
</feature>
<keyword evidence="6" id="KW-1133">Transmembrane helix</keyword>
<feature type="compositionally biased region" description="Polar residues" evidence="5">
    <location>
        <begin position="41"/>
        <end position="53"/>
    </location>
</feature>
<protein>
    <submittedName>
        <fullName evidence="8">LPXTG cell wall anchor domain-containing protein</fullName>
    </submittedName>
</protein>
<reference evidence="8" key="1">
    <citation type="submission" date="2022-05" db="EMBL/GenBank/DDBJ databases">
        <authorList>
            <person name="Oliphant S.A."/>
            <person name="Watson-Haigh N.S."/>
            <person name="Sumby K.M."/>
            <person name="Gardner J.M."/>
            <person name="Jiranek V."/>
        </authorList>
    </citation>
    <scope>NUCLEOTIDE SEQUENCE</scope>
    <source>
        <strain evidence="8">KI16_H9</strain>
    </source>
</reference>
<dbReference type="Pfam" id="PF00746">
    <property type="entry name" value="Gram_pos_anchor"/>
    <property type="match status" value="1"/>
</dbReference>
<keyword evidence="9" id="KW-1185">Reference proteome</keyword>
<keyword evidence="4" id="KW-0572">Peptidoglycan-anchor</keyword>
<keyword evidence="6" id="KW-0472">Membrane</keyword>
<keyword evidence="2" id="KW-0964">Secreted</keyword>
<evidence type="ECO:0000256" key="2">
    <source>
        <dbReference type="ARBA" id="ARBA00022525"/>
    </source>
</evidence>
<dbReference type="Proteomes" id="UP001056707">
    <property type="component" value="Chromosome"/>
</dbReference>
<keyword evidence="6" id="KW-0812">Transmembrane</keyword>
<organism evidence="8 9">
    <name type="scientific">Fructilactobacillus myrtifloralis</name>
    <dbReference type="NCBI Taxonomy" id="2940301"/>
    <lineage>
        <taxon>Bacteria</taxon>
        <taxon>Bacillati</taxon>
        <taxon>Bacillota</taxon>
        <taxon>Bacilli</taxon>
        <taxon>Lactobacillales</taxon>
        <taxon>Lactobacillaceae</taxon>
        <taxon>Fructilactobacillus</taxon>
    </lineage>
</organism>